<organism evidence="2 3">
    <name type="scientific">Bergeriella denitrificans</name>
    <name type="common">Neisseria denitrificans</name>
    <dbReference type="NCBI Taxonomy" id="494"/>
    <lineage>
        <taxon>Bacteria</taxon>
        <taxon>Pseudomonadati</taxon>
        <taxon>Pseudomonadota</taxon>
        <taxon>Betaproteobacteria</taxon>
        <taxon>Neisseriales</taxon>
        <taxon>Neisseriaceae</taxon>
        <taxon>Bergeriella</taxon>
    </lineage>
</organism>
<evidence type="ECO:0000256" key="1">
    <source>
        <dbReference type="SAM" id="Coils"/>
    </source>
</evidence>
<dbReference type="Proteomes" id="UP000254651">
    <property type="component" value="Unassembled WGS sequence"/>
</dbReference>
<evidence type="ECO:0000313" key="2">
    <source>
        <dbReference type="EMBL" id="STZ76324.1"/>
    </source>
</evidence>
<reference evidence="2 3" key="1">
    <citation type="submission" date="2018-06" db="EMBL/GenBank/DDBJ databases">
        <authorList>
            <consortium name="Pathogen Informatics"/>
            <person name="Doyle S."/>
        </authorList>
    </citation>
    <scope>NUCLEOTIDE SEQUENCE [LARGE SCALE GENOMIC DNA]</scope>
    <source>
        <strain evidence="2 3">NCTC10295</strain>
    </source>
</reference>
<name>A0A378UG22_BERDE</name>
<sequence length="69" mass="7537">MKPMDKDPILAALARIEAKLELQIAKTEEVENELKEIRKECKRSAAVYGGLGGVIVSTGWELIRAKLGG</sequence>
<evidence type="ECO:0000313" key="3">
    <source>
        <dbReference type="Proteomes" id="UP000254651"/>
    </source>
</evidence>
<keyword evidence="3" id="KW-1185">Reference proteome</keyword>
<dbReference type="EMBL" id="UGQS01000002">
    <property type="protein sequence ID" value="STZ76324.1"/>
    <property type="molecule type" value="Genomic_DNA"/>
</dbReference>
<proteinExistence type="predicted"/>
<gene>
    <name evidence="2" type="ORF">NCTC10295_01085</name>
</gene>
<protein>
    <submittedName>
        <fullName evidence="2">Phage protein</fullName>
    </submittedName>
</protein>
<accession>A0A378UG22</accession>
<feature type="coiled-coil region" evidence="1">
    <location>
        <begin position="13"/>
        <end position="47"/>
    </location>
</feature>
<keyword evidence="1" id="KW-0175">Coiled coil</keyword>
<dbReference type="AlphaFoldDB" id="A0A378UG22"/>